<name>A0A833VRF2_9POAL</name>
<evidence type="ECO:0000313" key="1">
    <source>
        <dbReference type="EMBL" id="KAF3338610.1"/>
    </source>
</evidence>
<dbReference type="EMBL" id="SWLB01000005">
    <property type="protein sequence ID" value="KAF3338610.1"/>
    <property type="molecule type" value="Genomic_DNA"/>
</dbReference>
<dbReference type="AlphaFoldDB" id="A0A833VRF2"/>
<keyword evidence="2" id="KW-1185">Reference proteome</keyword>
<accession>A0A833VRF2</accession>
<evidence type="ECO:0000313" key="2">
    <source>
        <dbReference type="Proteomes" id="UP000623129"/>
    </source>
</evidence>
<protein>
    <submittedName>
        <fullName evidence="1">Uncharacterized protein</fullName>
    </submittedName>
</protein>
<proteinExistence type="predicted"/>
<comment type="caution">
    <text evidence="1">The sequence shown here is derived from an EMBL/GenBank/DDBJ whole genome shotgun (WGS) entry which is preliminary data.</text>
</comment>
<organism evidence="1 2">
    <name type="scientific">Carex littledalei</name>
    <dbReference type="NCBI Taxonomy" id="544730"/>
    <lineage>
        <taxon>Eukaryota</taxon>
        <taxon>Viridiplantae</taxon>
        <taxon>Streptophyta</taxon>
        <taxon>Embryophyta</taxon>
        <taxon>Tracheophyta</taxon>
        <taxon>Spermatophyta</taxon>
        <taxon>Magnoliopsida</taxon>
        <taxon>Liliopsida</taxon>
        <taxon>Poales</taxon>
        <taxon>Cyperaceae</taxon>
        <taxon>Cyperoideae</taxon>
        <taxon>Cariceae</taxon>
        <taxon>Carex</taxon>
        <taxon>Carex subgen. Euthyceras</taxon>
    </lineage>
</organism>
<sequence length="129" mass="14485">MSQTYVPYAVKHLKLYSTSYFTTTMPELSGIDQSSLEIRTDSVPGTDVFQFFSCLWRPLDTAQIALTMTISWQIWKSCCSKIFASIDISHSNTLQGVAALSDITRYEGFVRNLHLTVYQSTAGPNSSIR</sequence>
<gene>
    <name evidence="1" type="ORF">FCM35_KLT17447</name>
</gene>
<reference evidence="1" key="1">
    <citation type="submission" date="2020-01" db="EMBL/GenBank/DDBJ databases">
        <title>Genome sequence of Kobresia littledalei, the first chromosome-level genome in the family Cyperaceae.</title>
        <authorList>
            <person name="Qu G."/>
        </authorList>
    </citation>
    <scope>NUCLEOTIDE SEQUENCE</scope>
    <source>
        <strain evidence="1">C.B.Clarke</strain>
        <tissue evidence="1">Leaf</tissue>
    </source>
</reference>
<dbReference type="Proteomes" id="UP000623129">
    <property type="component" value="Unassembled WGS sequence"/>
</dbReference>